<sequence length="111" mass="12080">MMPRLNRKLALEAPVRVADGAGGFVETWVALGEVWAEVIARSGRVHDGGGLPLAQTSYKVTVRSAPVGSDARPLPQQRFREGARVFRIETVADRDLAGAYLTCFVREEALT</sequence>
<evidence type="ECO:0000313" key="1">
    <source>
        <dbReference type="EMBL" id="GGL85228.1"/>
    </source>
</evidence>
<keyword evidence="2" id="KW-1185">Reference proteome</keyword>
<dbReference type="Proteomes" id="UP000649829">
    <property type="component" value="Unassembled WGS sequence"/>
</dbReference>
<reference evidence="1" key="2">
    <citation type="submission" date="2020-09" db="EMBL/GenBank/DDBJ databases">
        <authorList>
            <person name="Sun Q."/>
            <person name="Zhou Y."/>
        </authorList>
    </citation>
    <scope>NUCLEOTIDE SEQUENCE</scope>
    <source>
        <strain evidence="1">CGMCC 1.6293</strain>
    </source>
</reference>
<reference evidence="1" key="1">
    <citation type="journal article" date="2014" name="Int. J. Syst. Evol. Microbiol.">
        <title>Complete genome sequence of Corynebacterium casei LMG S-19264T (=DSM 44701T), isolated from a smear-ripened cheese.</title>
        <authorList>
            <consortium name="US DOE Joint Genome Institute (JGI-PGF)"/>
            <person name="Walter F."/>
            <person name="Albersmeier A."/>
            <person name="Kalinowski J."/>
            <person name="Ruckert C."/>
        </authorList>
    </citation>
    <scope>NUCLEOTIDE SEQUENCE</scope>
    <source>
        <strain evidence="1">CGMCC 1.6293</strain>
    </source>
</reference>
<evidence type="ECO:0000313" key="2">
    <source>
        <dbReference type="Proteomes" id="UP000649829"/>
    </source>
</evidence>
<dbReference type="InterPro" id="IPR038666">
    <property type="entry name" value="SSP1_head-tail_sf"/>
</dbReference>
<protein>
    <submittedName>
        <fullName evidence="1">Tail protein</fullName>
    </submittedName>
</protein>
<dbReference type="Pfam" id="PF05521">
    <property type="entry name" value="Phage_HCP"/>
    <property type="match status" value="1"/>
</dbReference>
<proteinExistence type="predicted"/>
<dbReference type="EMBL" id="BMLF01000001">
    <property type="protein sequence ID" value="GGL85228.1"/>
    <property type="molecule type" value="Genomic_DNA"/>
</dbReference>
<dbReference type="Gene3D" id="2.40.10.270">
    <property type="entry name" value="Bacteriophage SPP1 head-tail adaptor protein"/>
    <property type="match status" value="1"/>
</dbReference>
<dbReference type="AlphaFoldDB" id="A0A917WA94"/>
<organism evidence="1 2">
    <name type="scientific">Pseudooceanicola nanhaiensis</name>
    <dbReference type="NCBI Taxonomy" id="375761"/>
    <lineage>
        <taxon>Bacteria</taxon>
        <taxon>Pseudomonadati</taxon>
        <taxon>Pseudomonadota</taxon>
        <taxon>Alphaproteobacteria</taxon>
        <taxon>Rhodobacterales</taxon>
        <taxon>Paracoccaceae</taxon>
        <taxon>Pseudooceanicola</taxon>
    </lineage>
</organism>
<dbReference type="InterPro" id="IPR008767">
    <property type="entry name" value="Phage_SPP1_head-tail_adaptor"/>
</dbReference>
<gene>
    <name evidence="1" type="ORF">GCM10011534_03900</name>
</gene>
<accession>A0A917WA94</accession>
<comment type="caution">
    <text evidence="1">The sequence shown here is derived from an EMBL/GenBank/DDBJ whole genome shotgun (WGS) entry which is preliminary data.</text>
</comment>
<dbReference type="RefSeq" id="WP_028285343.1">
    <property type="nucleotide sequence ID" value="NZ_BMLF01000001.1"/>
</dbReference>
<name>A0A917WA94_9RHOB</name>